<dbReference type="InterPro" id="IPR026893">
    <property type="entry name" value="Tyr/Ser_Pase_IphP-type"/>
</dbReference>
<gene>
    <name evidence="1" type="ORF">HGT73_07075</name>
</gene>
<reference evidence="1 2" key="1">
    <citation type="submission" date="2020-04" db="EMBL/GenBank/DDBJ databases">
        <title>Genome sequencing of Rosenbergiella species.</title>
        <authorList>
            <person name="Alvarez-Perez S."/>
            <person name="Lievens B."/>
        </authorList>
    </citation>
    <scope>NUCLEOTIDE SEQUENCE [LARGE SCALE GENOMIC DNA]</scope>
    <source>
        <strain evidence="1 2">CdVSA20.1</strain>
    </source>
</reference>
<evidence type="ECO:0000313" key="2">
    <source>
        <dbReference type="Proteomes" id="UP000786875"/>
    </source>
</evidence>
<dbReference type="SUPFAM" id="SSF52799">
    <property type="entry name" value="(Phosphotyrosine protein) phosphatases II"/>
    <property type="match status" value="1"/>
</dbReference>
<organism evidence="1 2">
    <name type="scientific">Rosenbergiella australiborealis</name>
    <dbReference type="NCBI Taxonomy" id="1544696"/>
    <lineage>
        <taxon>Bacteria</taxon>
        <taxon>Pseudomonadati</taxon>
        <taxon>Pseudomonadota</taxon>
        <taxon>Gammaproteobacteria</taxon>
        <taxon>Enterobacterales</taxon>
        <taxon>Erwiniaceae</taxon>
        <taxon>Rosenbergiella</taxon>
    </lineage>
</organism>
<dbReference type="Gene3D" id="3.90.190.10">
    <property type="entry name" value="Protein tyrosine phosphatase superfamily"/>
    <property type="match status" value="1"/>
</dbReference>
<protein>
    <submittedName>
        <fullName evidence="1">Tyrosine-protein phosphatase</fullName>
    </submittedName>
</protein>
<keyword evidence="2" id="KW-1185">Reference proteome</keyword>
<proteinExistence type="predicted"/>
<comment type="caution">
    <text evidence="1">The sequence shown here is derived from an EMBL/GenBank/DDBJ whole genome shotgun (WGS) entry which is preliminary data.</text>
</comment>
<accession>A0ABS5T469</accession>
<evidence type="ECO:0000313" key="1">
    <source>
        <dbReference type="EMBL" id="MBT0727146.1"/>
    </source>
</evidence>
<dbReference type="Pfam" id="PF13350">
    <property type="entry name" value="Y_phosphatase3"/>
    <property type="match status" value="1"/>
</dbReference>
<dbReference type="InterPro" id="IPR029021">
    <property type="entry name" value="Prot-tyrosine_phosphatase-like"/>
</dbReference>
<dbReference type="EMBL" id="JABBFO010000005">
    <property type="protein sequence ID" value="MBT0727146.1"/>
    <property type="molecule type" value="Genomic_DNA"/>
</dbReference>
<sequence>MEHNTALESVANCRQFGGLIGAEGRKIIADRLFRCSALNTISHQDIHYLAQYSGITILDYRDQYEASLHPDQRIPGASYVSTPANPADIDVDAKVVEFSPEGLAALEVDTFMVTLYQKLPFNNPAWQQLIRTLCSDDCTILIQHCAVGKDRTGIGSAITLLLLGCDEATIFEDYLATSGQLDAIVEETLQRWPADANQMARDNFRRLLAVDESWLAAAFTAIRQRYGSTQRWLEQEYGVTESQRLAIQAKWLEN</sequence>
<dbReference type="RefSeq" id="WP_214213083.1">
    <property type="nucleotide sequence ID" value="NZ_JABBFO010000005.1"/>
</dbReference>
<dbReference type="Proteomes" id="UP000786875">
    <property type="component" value="Unassembled WGS sequence"/>
</dbReference>
<name>A0ABS5T469_9GAMM</name>